<feature type="region of interest" description="Disordered" evidence="1">
    <location>
        <begin position="285"/>
        <end position="305"/>
    </location>
</feature>
<feature type="transmembrane region" description="Helical" evidence="2">
    <location>
        <begin position="147"/>
        <end position="172"/>
    </location>
</feature>
<keyword evidence="4" id="KW-1185">Reference proteome</keyword>
<feature type="transmembrane region" description="Helical" evidence="2">
    <location>
        <begin position="192"/>
        <end position="213"/>
    </location>
</feature>
<feature type="compositionally biased region" description="Polar residues" evidence="1">
    <location>
        <begin position="288"/>
        <end position="297"/>
    </location>
</feature>
<gene>
    <name evidence="3" type="ORF">AMATHDRAFT_85447</name>
</gene>
<dbReference type="AlphaFoldDB" id="A0A2A9NLL5"/>
<feature type="transmembrane region" description="Helical" evidence="2">
    <location>
        <begin position="225"/>
        <end position="244"/>
    </location>
</feature>
<keyword evidence="2" id="KW-0472">Membrane</keyword>
<reference evidence="3 4" key="1">
    <citation type="submission" date="2014-02" db="EMBL/GenBank/DDBJ databases">
        <title>Transposable element dynamics among asymbiotic and ectomycorrhizal Amanita fungi.</title>
        <authorList>
            <consortium name="DOE Joint Genome Institute"/>
            <person name="Hess J."/>
            <person name="Skrede I."/>
            <person name="Wolfe B."/>
            <person name="LaButti K."/>
            <person name="Ohm R.A."/>
            <person name="Grigoriev I.V."/>
            <person name="Pringle A."/>
        </authorList>
    </citation>
    <scope>NUCLEOTIDE SEQUENCE [LARGE SCALE GENOMIC DNA]</scope>
    <source>
        <strain evidence="3 4">SKay4041</strain>
    </source>
</reference>
<evidence type="ECO:0000256" key="1">
    <source>
        <dbReference type="SAM" id="MobiDB-lite"/>
    </source>
</evidence>
<keyword evidence="2" id="KW-1133">Transmembrane helix</keyword>
<feature type="transmembrane region" description="Helical" evidence="2">
    <location>
        <begin position="90"/>
        <end position="111"/>
    </location>
</feature>
<name>A0A2A9NLL5_9AGAR</name>
<evidence type="ECO:0000256" key="2">
    <source>
        <dbReference type="SAM" id="Phobius"/>
    </source>
</evidence>
<evidence type="ECO:0000313" key="4">
    <source>
        <dbReference type="Proteomes" id="UP000242287"/>
    </source>
</evidence>
<keyword evidence="2" id="KW-0812">Transmembrane</keyword>
<feature type="transmembrane region" description="Helical" evidence="2">
    <location>
        <begin position="118"/>
        <end position="141"/>
    </location>
</feature>
<protein>
    <recommendedName>
        <fullName evidence="5">G-protein coupled receptors family 1 profile domain-containing protein</fullName>
    </recommendedName>
</protein>
<proteinExistence type="predicted"/>
<dbReference type="Proteomes" id="UP000242287">
    <property type="component" value="Unassembled WGS sequence"/>
</dbReference>
<evidence type="ECO:0000313" key="3">
    <source>
        <dbReference type="EMBL" id="PFH50978.1"/>
    </source>
</evidence>
<sequence length="305" mass="33909">MVPYAEIGFDALFVQAILYGLYLATFVHSLRWLLFKDEGWTLKGHIDWLILFTTVSLFVISTADIAISFITTRSAQPGNIPLYDLAVNTAAEIIECLAAVLVDGILIYRCWMIYARSWVIIAIPLILWLGEIPCMILGIHLPGQTSYIALMSFYCCVIATNLYATSAIVLRIWRATKESGDTKDDLRFTMRIIIDSGLLLVLTNLALLIAFIFVPRTPYAQAPQVIISAINFPMSGITFNLVTIRVAQQRVMRNTEHNGRRQSLSTLHFKVPTNPGNGFKSHYIGNPDTAQTGSGSISEDVESGK</sequence>
<feature type="transmembrane region" description="Helical" evidence="2">
    <location>
        <begin position="12"/>
        <end position="34"/>
    </location>
</feature>
<dbReference type="EMBL" id="KZ301994">
    <property type="protein sequence ID" value="PFH50978.1"/>
    <property type="molecule type" value="Genomic_DNA"/>
</dbReference>
<feature type="transmembrane region" description="Helical" evidence="2">
    <location>
        <begin position="46"/>
        <end position="70"/>
    </location>
</feature>
<accession>A0A2A9NLL5</accession>
<evidence type="ECO:0008006" key="5">
    <source>
        <dbReference type="Google" id="ProtNLM"/>
    </source>
</evidence>
<dbReference type="OrthoDB" id="3357408at2759"/>
<organism evidence="3 4">
    <name type="scientific">Amanita thiersii Skay4041</name>
    <dbReference type="NCBI Taxonomy" id="703135"/>
    <lineage>
        <taxon>Eukaryota</taxon>
        <taxon>Fungi</taxon>
        <taxon>Dikarya</taxon>
        <taxon>Basidiomycota</taxon>
        <taxon>Agaricomycotina</taxon>
        <taxon>Agaricomycetes</taxon>
        <taxon>Agaricomycetidae</taxon>
        <taxon>Agaricales</taxon>
        <taxon>Pluteineae</taxon>
        <taxon>Amanitaceae</taxon>
        <taxon>Amanita</taxon>
    </lineage>
</organism>